<dbReference type="PROSITE" id="PS50110">
    <property type="entry name" value="RESPONSE_REGULATORY"/>
    <property type="match status" value="1"/>
</dbReference>
<dbReference type="InterPro" id="IPR001789">
    <property type="entry name" value="Sig_transdc_resp-reg_receiver"/>
</dbReference>
<protein>
    <recommendedName>
        <fullName evidence="2">histidine kinase</fullName>
        <ecNumber evidence="2">2.7.13.3</ecNumber>
    </recommendedName>
</protein>
<dbReference type="InterPro" id="IPR005467">
    <property type="entry name" value="His_kinase_dom"/>
</dbReference>
<dbReference type="SMART" id="SM00388">
    <property type="entry name" value="HisKA"/>
    <property type="match status" value="1"/>
</dbReference>
<dbReference type="Pfam" id="PF08448">
    <property type="entry name" value="PAS_4"/>
    <property type="match status" value="1"/>
</dbReference>
<keyword evidence="6" id="KW-0418">Kinase</keyword>
<keyword evidence="7" id="KW-0067">ATP-binding</keyword>
<organism evidence="14 15">
    <name type="scientific">Falsiroseomonas tokyonensis</name>
    <dbReference type="NCBI Taxonomy" id="430521"/>
    <lineage>
        <taxon>Bacteria</taxon>
        <taxon>Pseudomonadati</taxon>
        <taxon>Pseudomonadota</taxon>
        <taxon>Alphaproteobacteria</taxon>
        <taxon>Acetobacterales</taxon>
        <taxon>Roseomonadaceae</taxon>
        <taxon>Falsiroseomonas</taxon>
    </lineage>
</organism>
<dbReference type="Pfam" id="PF00512">
    <property type="entry name" value="HisKA"/>
    <property type="match status" value="1"/>
</dbReference>
<dbReference type="InterPro" id="IPR000700">
    <property type="entry name" value="PAS-assoc_C"/>
</dbReference>
<keyword evidence="3 9" id="KW-0597">Phosphoprotein</keyword>
<evidence type="ECO:0000256" key="7">
    <source>
        <dbReference type="ARBA" id="ARBA00022840"/>
    </source>
</evidence>
<evidence type="ECO:0000259" key="13">
    <source>
        <dbReference type="PROSITE" id="PS50113"/>
    </source>
</evidence>
<dbReference type="InterPro" id="IPR003594">
    <property type="entry name" value="HATPase_dom"/>
</dbReference>
<dbReference type="Pfam" id="PF02518">
    <property type="entry name" value="HATPase_c"/>
    <property type="match status" value="1"/>
</dbReference>
<dbReference type="InterPro" id="IPR013656">
    <property type="entry name" value="PAS_4"/>
</dbReference>
<evidence type="ECO:0000256" key="5">
    <source>
        <dbReference type="ARBA" id="ARBA00022741"/>
    </source>
</evidence>
<dbReference type="InterPro" id="IPR013767">
    <property type="entry name" value="PAS_fold"/>
</dbReference>
<dbReference type="CDD" id="cd16919">
    <property type="entry name" value="HATPase_CckA-like"/>
    <property type="match status" value="1"/>
</dbReference>
<dbReference type="SMART" id="SM00387">
    <property type="entry name" value="HATPase_c"/>
    <property type="match status" value="1"/>
</dbReference>
<dbReference type="SMART" id="SM00448">
    <property type="entry name" value="REC"/>
    <property type="match status" value="1"/>
</dbReference>
<dbReference type="InterPro" id="IPR001610">
    <property type="entry name" value="PAC"/>
</dbReference>
<dbReference type="InterPro" id="IPR000014">
    <property type="entry name" value="PAS"/>
</dbReference>
<dbReference type="NCBIfam" id="TIGR00229">
    <property type="entry name" value="sensory_box"/>
    <property type="match status" value="4"/>
</dbReference>
<dbReference type="SMART" id="SM00086">
    <property type="entry name" value="PAC"/>
    <property type="match status" value="3"/>
</dbReference>
<evidence type="ECO:0000256" key="3">
    <source>
        <dbReference type="ARBA" id="ARBA00022553"/>
    </source>
</evidence>
<evidence type="ECO:0000256" key="6">
    <source>
        <dbReference type="ARBA" id="ARBA00022777"/>
    </source>
</evidence>
<feature type="domain" description="PAS" evidence="12">
    <location>
        <begin position="706"/>
        <end position="760"/>
    </location>
</feature>
<feature type="domain" description="PAC" evidence="13">
    <location>
        <begin position="909"/>
        <end position="961"/>
    </location>
</feature>
<feature type="domain" description="PAS" evidence="12">
    <location>
        <begin position="336"/>
        <end position="417"/>
    </location>
</feature>
<keyword evidence="4" id="KW-0808">Transferase</keyword>
<dbReference type="Pfam" id="PF00072">
    <property type="entry name" value="Response_reg"/>
    <property type="match status" value="1"/>
</dbReference>
<dbReference type="Proteomes" id="UP001595420">
    <property type="component" value="Unassembled WGS sequence"/>
</dbReference>
<evidence type="ECO:0000259" key="12">
    <source>
        <dbReference type="PROSITE" id="PS50112"/>
    </source>
</evidence>
<evidence type="ECO:0000313" key="14">
    <source>
        <dbReference type="EMBL" id="MFC3003031.1"/>
    </source>
</evidence>
<evidence type="ECO:0000256" key="8">
    <source>
        <dbReference type="ARBA" id="ARBA00023012"/>
    </source>
</evidence>
<evidence type="ECO:0000259" key="11">
    <source>
        <dbReference type="PROSITE" id="PS50110"/>
    </source>
</evidence>
<dbReference type="Pfam" id="PF01590">
    <property type="entry name" value="GAF"/>
    <property type="match status" value="1"/>
</dbReference>
<dbReference type="InterPro" id="IPR003661">
    <property type="entry name" value="HisK_dim/P_dom"/>
</dbReference>
<feature type="domain" description="PAC" evidence="13">
    <location>
        <begin position="787"/>
        <end position="841"/>
    </location>
</feature>
<comment type="catalytic activity">
    <reaction evidence="1">
        <text>ATP + protein L-histidine = ADP + protein N-phospho-L-histidine.</text>
        <dbReference type="EC" id="2.7.13.3"/>
    </reaction>
</comment>
<evidence type="ECO:0000256" key="2">
    <source>
        <dbReference type="ARBA" id="ARBA00012438"/>
    </source>
</evidence>
<evidence type="ECO:0000256" key="4">
    <source>
        <dbReference type="ARBA" id="ARBA00022679"/>
    </source>
</evidence>
<dbReference type="Pfam" id="PF13426">
    <property type="entry name" value="PAS_9"/>
    <property type="match status" value="2"/>
</dbReference>
<dbReference type="PROSITE" id="PS50113">
    <property type="entry name" value="PAC"/>
    <property type="match status" value="3"/>
</dbReference>
<feature type="domain" description="PAC" evidence="13">
    <location>
        <begin position="418"/>
        <end position="472"/>
    </location>
</feature>
<feature type="domain" description="Response regulatory" evidence="11">
    <location>
        <begin position="1218"/>
        <end position="1334"/>
    </location>
</feature>
<sequence>MHEAERLAALRRYDVLDTSPEAAFDRIVRLARQFFEVPIALISFVDADRQWFKARIGMELSETPRAIAFCNTAIQGGDICQVPDATRDPRFAENPLVLGEPRLRFYAGAPLLTPEGHALGTLCILDAKPRPPLDAAQAQSLRDLAAAVMAQLELRHQLAAREAEMARAALRERLLRSVAETPTFRDAIEAAMTALREDTHGVLCLVFRLAPDGHHLQMIGAQDQSGVADPSHLARLRALPLTADNTAAGAAIRQDRQIVIRDVQAEPEAGLPDAPFAAACGLVSMIVTPLSIGAERYCLSLGFGAERQDLEAMAERLREAAVTLRPLLRRLRDAEETALFRRMVEASSEPVVISHTRRDAAPGSEGAGLMIRYVNAAFLQQSGFREEEVLGQPVAMLTHADADPEARRLVQAAIQAGHPLRQQILHRKRDGSPYWVELNISPLVDETGWHTHWMAIQRDITEQRAAEAALSASEAAFRDLFHLHPAPMWVYDKETLAFLEVNEATLTAYGWTREQFLGMTVLDLPTEADRAKVLSAARQLGDRLRVTGPWPARTASGEIRQVQILSRLIDFRGRRCALAVVWDLTERLRAEAAVRELAEELDATFQSISDGLCTLDHDWKITSINSEAERLLRRQAGALPGRTFWDCFPDMVGSEVERNFRAAVAQHETRRFIHHLRQIDTWFDITAYPARNGLTIYFRDITAEHRREERLRLLEVAASKLNDIILITEAEPILPPGPRTLFVNQAFERLTGYATEEIIGISPRFLQGPKTSRAELDRIHAALAAWRPIRAELLNYRKDGSEFWLELDIVPVADGLGHFTHWVAVQRDITERKRAQLQLEQQAALLDQARDAILVRGIDHRIQYWNRSAEGLYGWTAEEAAGRSVLDLLYDDPGPFLHANEQVLAQGEWSGQIEQRRKDGSRLVVDGAWTLVRDAEGRPRAILAVNTNITERLELEQKLRQSQRLEAIGQLTGGVAHDFNNLLTVILGNSEMLAESLEHDAELRQMAEMNIAAAERGSALTSRMLAFSRRQALDPKVIDVNGLLAGLHQMLHRTLGGHIEVEIEPAEDLWTALIDPPQLENAVLNLCINARDAMPKGGRLVIETANVQLDAAYAEAEGEVTPGDYVLIAVSDTGTGMTPEVVARAFEPFFTTKDVGQGSGLGLSMVFGFMKQSGGHVKIYSEPGLGTSVKVYVPRAGRSQLRFDPGAGAEAPRGGTEKLLVVEDDPLVRDHVAGQLRELGYRVVIAGHAAAALEALRLRDDFDLLLTDVVMPGGMNGHALAQEALRIRPGLRVLYTTGYTEDGIVHDGRLDPDVLLLKKPYRRRDLAEKVRQALDAVRPGPAAPPPARHDG</sequence>
<comment type="caution">
    <text evidence="14">The sequence shown here is derived from an EMBL/GenBank/DDBJ whole genome shotgun (WGS) entry which is preliminary data.</text>
</comment>
<gene>
    <name evidence="14" type="ORF">ACFOD3_24265</name>
</gene>
<dbReference type="EMBL" id="JBHRSB010000009">
    <property type="protein sequence ID" value="MFC3003031.1"/>
    <property type="molecule type" value="Genomic_DNA"/>
</dbReference>
<keyword evidence="5" id="KW-0547">Nucleotide-binding</keyword>
<evidence type="ECO:0000313" key="15">
    <source>
        <dbReference type="Proteomes" id="UP001595420"/>
    </source>
</evidence>
<evidence type="ECO:0000256" key="9">
    <source>
        <dbReference type="PROSITE-ProRule" id="PRU00169"/>
    </source>
</evidence>
<proteinExistence type="predicted"/>
<dbReference type="PANTHER" id="PTHR43065:SF49">
    <property type="entry name" value="HISTIDINE KINASE"/>
    <property type="match status" value="1"/>
</dbReference>
<dbReference type="PROSITE" id="PS50109">
    <property type="entry name" value="HIS_KIN"/>
    <property type="match status" value="1"/>
</dbReference>
<evidence type="ECO:0000256" key="1">
    <source>
        <dbReference type="ARBA" id="ARBA00000085"/>
    </source>
</evidence>
<keyword evidence="8" id="KW-0902">Two-component regulatory system</keyword>
<dbReference type="SMART" id="SM00065">
    <property type="entry name" value="GAF"/>
    <property type="match status" value="2"/>
</dbReference>
<feature type="modified residue" description="4-aspartylphosphate" evidence="9">
    <location>
        <position position="1268"/>
    </location>
</feature>
<dbReference type="CDD" id="cd00130">
    <property type="entry name" value="PAS"/>
    <property type="match status" value="5"/>
</dbReference>
<dbReference type="Pfam" id="PF00989">
    <property type="entry name" value="PAS"/>
    <property type="match status" value="2"/>
</dbReference>
<accession>A0ABV7C1Z3</accession>
<dbReference type="InterPro" id="IPR003018">
    <property type="entry name" value="GAF"/>
</dbReference>
<feature type="domain" description="Histidine kinase" evidence="10">
    <location>
        <begin position="974"/>
        <end position="1197"/>
    </location>
</feature>
<dbReference type="SMART" id="SM00091">
    <property type="entry name" value="PAS"/>
    <property type="match status" value="5"/>
</dbReference>
<evidence type="ECO:0000259" key="10">
    <source>
        <dbReference type="PROSITE" id="PS50109"/>
    </source>
</evidence>
<dbReference type="CDD" id="cd00082">
    <property type="entry name" value="HisKA"/>
    <property type="match status" value="1"/>
</dbReference>
<dbReference type="PROSITE" id="PS50112">
    <property type="entry name" value="PAS"/>
    <property type="match status" value="4"/>
</dbReference>
<feature type="domain" description="PAS" evidence="12">
    <location>
        <begin position="838"/>
        <end position="892"/>
    </location>
</feature>
<feature type="domain" description="PAS" evidence="12">
    <location>
        <begin position="473"/>
        <end position="544"/>
    </location>
</feature>
<dbReference type="EC" id="2.7.13.3" evidence="2"/>
<dbReference type="PANTHER" id="PTHR43065">
    <property type="entry name" value="SENSOR HISTIDINE KINASE"/>
    <property type="match status" value="1"/>
</dbReference>
<name>A0ABV7C1Z3_9PROT</name>
<keyword evidence="15" id="KW-1185">Reference proteome</keyword>
<reference evidence="15" key="1">
    <citation type="journal article" date="2019" name="Int. J. Syst. Evol. Microbiol.">
        <title>The Global Catalogue of Microorganisms (GCM) 10K type strain sequencing project: providing services to taxonomists for standard genome sequencing and annotation.</title>
        <authorList>
            <consortium name="The Broad Institute Genomics Platform"/>
            <consortium name="The Broad Institute Genome Sequencing Center for Infectious Disease"/>
            <person name="Wu L."/>
            <person name="Ma J."/>
        </authorList>
    </citation>
    <scope>NUCLEOTIDE SEQUENCE [LARGE SCALE GENOMIC DNA]</scope>
    <source>
        <strain evidence="15">CGMCC 1.16855</strain>
    </source>
</reference>
<dbReference type="RefSeq" id="WP_216839412.1">
    <property type="nucleotide sequence ID" value="NZ_JAFNJS010000009.1"/>
</dbReference>